<keyword evidence="12" id="KW-0804">Transcription</keyword>
<dbReference type="GO" id="GO:0010605">
    <property type="term" value="P:negative regulation of macromolecule metabolic process"/>
    <property type="evidence" value="ECO:0007669"/>
    <property type="project" value="UniProtKB-ARBA"/>
</dbReference>
<reference evidence="17" key="1">
    <citation type="journal article" date="2023" name="Mol. Phylogenet. Evol.">
        <title>Genome-scale phylogeny and comparative genomics of the fungal order Sordariales.</title>
        <authorList>
            <person name="Hensen N."/>
            <person name="Bonometti L."/>
            <person name="Westerberg I."/>
            <person name="Brannstrom I.O."/>
            <person name="Guillou S."/>
            <person name="Cros-Aarteil S."/>
            <person name="Calhoun S."/>
            <person name="Haridas S."/>
            <person name="Kuo A."/>
            <person name="Mondo S."/>
            <person name="Pangilinan J."/>
            <person name="Riley R."/>
            <person name="LaButti K."/>
            <person name="Andreopoulos B."/>
            <person name="Lipzen A."/>
            <person name="Chen C."/>
            <person name="Yan M."/>
            <person name="Daum C."/>
            <person name="Ng V."/>
            <person name="Clum A."/>
            <person name="Steindorff A."/>
            <person name="Ohm R.A."/>
            <person name="Martin F."/>
            <person name="Silar P."/>
            <person name="Natvig D.O."/>
            <person name="Lalanne C."/>
            <person name="Gautier V."/>
            <person name="Ament-Velasquez S.L."/>
            <person name="Kruys A."/>
            <person name="Hutchinson M.I."/>
            <person name="Powell A.J."/>
            <person name="Barry K."/>
            <person name="Miller A.N."/>
            <person name="Grigoriev I.V."/>
            <person name="Debuchy R."/>
            <person name="Gladieux P."/>
            <person name="Hiltunen Thoren M."/>
            <person name="Johannesson H."/>
        </authorList>
    </citation>
    <scope>NUCLEOTIDE SEQUENCE</scope>
    <source>
        <strain evidence="17">CBS 359.72</strain>
    </source>
</reference>
<accession>A0AAN7CJJ4</accession>
<sequence>MAASRKSRASGPPPPSATLVLDNGADTIKAGIVTGDVTDAPRIVPNCIARDRHKKTYVGSELEKCRDFGEIAFRRPVEKGFILNWEAQREIWDREFFDDKAPQRCDPSDTRLVLAEQPNGLPALQTNCDQMVFEEFGFSSYYRGIGPAFNAYQDVQAIFHTPRTPETPIDVPAEVLLVIDSGYSHTTVTPIVQGRPLQQAIRRLDVGGKLMTNYLTRLLSVRHFDMRNETFVVNEMKESVCYVSLDFKGDLEKTWKGTRGERREDYLSGAGIAKDYVLPDSHTTFHGVVRDYEPGASSRARKAAVSAEDVLTLRNERFVVPELLFNPSDIGMRQPGLADMVMQSLSVLPIGLWPGLLANIVVIGGNARFENFIQRLQMELLERVPDDDEAEMDISGDEAGAAEEPSSKRARLAVEQTTSDSNTPKWSNPDPYTALPPETATQGKKTDVVKMIRKSRVQEKEVRTALPSQSADFISFDSDSDNADDDADDQEQNTPARGVLKIAPEQPNLQLPPKPVVSKLGTAPLLLPDPISSALGSRKRTHDDEIKMPHTRLKKATKMPSGGGITKEWLPDPELDSIPWMEADHSQSANMAIWLHKEVVDFYDYIKPRDFEERLRNELVQDLKQFCRRVFRDAEVYPFGSFPSGLYLPTADMDMAFMSDAYLRGGYAKYHTKTFLYRFRGQLVNHKVAWEDEIELIIHAKVPLVKFIEHKTGLKVDVSFENNTGVNAINTFMAWREQYPGMPALVTLIKHFLLMRGLNEPVNGGIGGFSVICLVVSMLQMMPEVQSGNLDTRHHLGQLLLHFFDLYGNKFNYETVAISLNPPRWIPKHQVTDFAYKNHDRLSIIDPNNPANDIAGGSSNTRTILAHFAHAHQELTKRMAQLAQDPNKAGQSILQVIMAGNYSSFENQRKYLELLSKEGHRPIENQGSRQAERDRDHGNRAKRIQPAPQRPFQSRNGGSRRRR</sequence>
<feature type="region of interest" description="Disordered" evidence="14">
    <location>
        <begin position="397"/>
        <end position="492"/>
    </location>
</feature>
<dbReference type="InterPro" id="IPR004000">
    <property type="entry name" value="Actin"/>
</dbReference>
<feature type="compositionally biased region" description="Polar residues" evidence="14">
    <location>
        <begin position="415"/>
        <end position="426"/>
    </location>
</feature>
<evidence type="ECO:0000256" key="5">
    <source>
        <dbReference type="ARBA" id="ARBA00012388"/>
    </source>
</evidence>
<feature type="compositionally biased region" description="Basic and acidic residues" evidence="14">
    <location>
        <begin position="930"/>
        <end position="939"/>
    </location>
</feature>
<dbReference type="Pfam" id="PF22600">
    <property type="entry name" value="MTPAP-like_central"/>
    <property type="match status" value="1"/>
</dbReference>
<feature type="compositionally biased region" description="Low complexity" evidence="14">
    <location>
        <begin position="468"/>
        <end position="477"/>
    </location>
</feature>
<dbReference type="GO" id="GO:0006325">
    <property type="term" value="P:chromatin organization"/>
    <property type="evidence" value="ECO:0007669"/>
    <property type="project" value="UniProtKB-KW"/>
</dbReference>
<dbReference type="FunFam" id="3.90.640.10:FF:000040">
    <property type="entry name" value="Actin-like protein ARP6"/>
    <property type="match status" value="1"/>
</dbReference>
<evidence type="ECO:0000259" key="16">
    <source>
        <dbReference type="Pfam" id="PF22600"/>
    </source>
</evidence>
<dbReference type="InterPro" id="IPR043129">
    <property type="entry name" value="ATPase_NBD"/>
</dbReference>
<dbReference type="InterPro" id="IPR045862">
    <property type="entry name" value="Trf4-like"/>
</dbReference>
<dbReference type="SMART" id="SM00268">
    <property type="entry name" value="ACTIN"/>
    <property type="match status" value="1"/>
</dbReference>
<evidence type="ECO:0000256" key="14">
    <source>
        <dbReference type="SAM" id="MobiDB-lite"/>
    </source>
</evidence>
<reference evidence="17" key="2">
    <citation type="submission" date="2023-05" db="EMBL/GenBank/DDBJ databases">
        <authorList>
            <consortium name="Lawrence Berkeley National Laboratory"/>
            <person name="Steindorff A."/>
            <person name="Hensen N."/>
            <person name="Bonometti L."/>
            <person name="Westerberg I."/>
            <person name="Brannstrom I.O."/>
            <person name="Guillou S."/>
            <person name="Cros-Aarteil S."/>
            <person name="Calhoun S."/>
            <person name="Haridas S."/>
            <person name="Kuo A."/>
            <person name="Mondo S."/>
            <person name="Pangilinan J."/>
            <person name="Riley R."/>
            <person name="Labutti K."/>
            <person name="Andreopoulos B."/>
            <person name="Lipzen A."/>
            <person name="Chen C."/>
            <person name="Yanf M."/>
            <person name="Daum C."/>
            <person name="Ng V."/>
            <person name="Clum A."/>
            <person name="Ohm R."/>
            <person name="Martin F."/>
            <person name="Silar P."/>
            <person name="Natvig D."/>
            <person name="Lalanne C."/>
            <person name="Gautier V."/>
            <person name="Ament-Velasquez S.L."/>
            <person name="Kruys A."/>
            <person name="Hutchinson M.I."/>
            <person name="Powell A.J."/>
            <person name="Barry K."/>
            <person name="Miller A.N."/>
            <person name="Grigoriev I.V."/>
            <person name="Debuchy R."/>
            <person name="Gladieux P."/>
            <person name="Thoren M.H."/>
            <person name="Johannesson H."/>
        </authorList>
    </citation>
    <scope>NUCLEOTIDE SEQUENCE</scope>
    <source>
        <strain evidence="17">CBS 359.72</strain>
    </source>
</reference>
<dbReference type="InterPro" id="IPR002058">
    <property type="entry name" value="PAP_assoc"/>
</dbReference>
<evidence type="ECO:0000256" key="1">
    <source>
        <dbReference type="ARBA" id="ARBA00004123"/>
    </source>
</evidence>
<dbReference type="AlphaFoldDB" id="A0AAN7CJJ4"/>
<evidence type="ECO:0000256" key="6">
    <source>
        <dbReference type="ARBA" id="ARBA00022490"/>
    </source>
</evidence>
<keyword evidence="18" id="KW-1185">Reference proteome</keyword>
<feature type="compositionally biased region" description="Acidic residues" evidence="14">
    <location>
        <begin position="478"/>
        <end position="491"/>
    </location>
</feature>
<protein>
    <recommendedName>
        <fullName evidence="5">polynucleotide adenylyltransferase</fullName>
        <ecNumber evidence="5">2.7.7.19</ecNumber>
    </recommendedName>
</protein>
<feature type="compositionally biased region" description="Basic and acidic residues" evidence="14">
    <location>
        <begin position="444"/>
        <end position="463"/>
    </location>
</feature>
<dbReference type="EMBL" id="MU857839">
    <property type="protein sequence ID" value="KAK4243276.1"/>
    <property type="molecule type" value="Genomic_DNA"/>
</dbReference>
<comment type="caution">
    <text evidence="17">The sequence shown here is derived from an EMBL/GenBank/DDBJ whole genome shotgun (WGS) entry which is preliminary data.</text>
</comment>
<evidence type="ECO:0000256" key="10">
    <source>
        <dbReference type="ARBA" id="ARBA00023015"/>
    </source>
</evidence>
<dbReference type="InterPro" id="IPR043519">
    <property type="entry name" value="NT_sf"/>
</dbReference>
<evidence type="ECO:0000256" key="9">
    <source>
        <dbReference type="ARBA" id="ARBA00022853"/>
    </source>
</evidence>
<evidence type="ECO:0000256" key="4">
    <source>
        <dbReference type="ARBA" id="ARBA00008593"/>
    </source>
</evidence>
<dbReference type="GO" id="GO:1990817">
    <property type="term" value="F:poly(A) RNA polymerase activity"/>
    <property type="evidence" value="ECO:0007669"/>
    <property type="project" value="UniProtKB-EC"/>
</dbReference>
<dbReference type="PANTHER" id="PTHR23092">
    <property type="entry name" value="POLY(A) RNA POLYMERASE"/>
    <property type="match status" value="1"/>
</dbReference>
<keyword evidence="7" id="KW-0479">Metal-binding</keyword>
<feature type="domain" description="Poly(A) RNA polymerase mitochondrial-like central palm" evidence="16">
    <location>
        <begin position="595"/>
        <end position="728"/>
    </location>
</feature>
<evidence type="ECO:0000313" key="18">
    <source>
        <dbReference type="Proteomes" id="UP001303647"/>
    </source>
</evidence>
<evidence type="ECO:0000256" key="3">
    <source>
        <dbReference type="ARBA" id="ARBA00005665"/>
    </source>
</evidence>
<proteinExistence type="inferred from homology"/>
<dbReference type="EC" id="2.7.7.19" evidence="5"/>
<dbReference type="InterPro" id="IPR054708">
    <property type="entry name" value="MTPAP-like_central"/>
</dbReference>
<evidence type="ECO:0000313" key="17">
    <source>
        <dbReference type="EMBL" id="KAK4243276.1"/>
    </source>
</evidence>
<dbReference type="PANTHER" id="PTHR23092:SF15">
    <property type="entry name" value="INACTIVE NON-CANONICAL POLY(A) RNA POLYMERASE PROTEIN TRF4-2-RELATED"/>
    <property type="match status" value="1"/>
</dbReference>
<evidence type="ECO:0000259" key="15">
    <source>
        <dbReference type="Pfam" id="PF03828"/>
    </source>
</evidence>
<feature type="domain" description="PAP-associated" evidence="15">
    <location>
        <begin position="795"/>
        <end position="852"/>
    </location>
</feature>
<dbReference type="SUPFAM" id="SSF81301">
    <property type="entry name" value="Nucleotidyltransferase"/>
    <property type="match status" value="1"/>
</dbReference>
<keyword evidence="6" id="KW-0963">Cytoplasm</keyword>
<dbReference type="Gene3D" id="3.90.640.10">
    <property type="entry name" value="Actin, Chain A, domain 4"/>
    <property type="match status" value="1"/>
</dbReference>
<dbReference type="GO" id="GO:0031123">
    <property type="term" value="P:RNA 3'-end processing"/>
    <property type="evidence" value="ECO:0007669"/>
    <property type="project" value="TreeGrafter"/>
</dbReference>
<evidence type="ECO:0000256" key="12">
    <source>
        <dbReference type="ARBA" id="ARBA00023163"/>
    </source>
</evidence>
<keyword evidence="10" id="KW-0805">Transcription regulation</keyword>
<dbReference type="GO" id="GO:0043634">
    <property type="term" value="P:polyadenylation-dependent ncRNA catabolic process"/>
    <property type="evidence" value="ECO:0007669"/>
    <property type="project" value="TreeGrafter"/>
</dbReference>
<keyword evidence="8" id="KW-0460">Magnesium</keyword>
<organism evidence="17 18">
    <name type="scientific">Corynascus novoguineensis</name>
    <dbReference type="NCBI Taxonomy" id="1126955"/>
    <lineage>
        <taxon>Eukaryota</taxon>
        <taxon>Fungi</taxon>
        <taxon>Dikarya</taxon>
        <taxon>Ascomycota</taxon>
        <taxon>Pezizomycotina</taxon>
        <taxon>Sordariomycetes</taxon>
        <taxon>Sordariomycetidae</taxon>
        <taxon>Sordariales</taxon>
        <taxon>Chaetomiaceae</taxon>
        <taxon>Corynascus</taxon>
    </lineage>
</organism>
<dbReference type="GO" id="GO:0046872">
    <property type="term" value="F:metal ion binding"/>
    <property type="evidence" value="ECO:0007669"/>
    <property type="project" value="UniProtKB-KW"/>
</dbReference>
<dbReference type="SUPFAM" id="SSF81631">
    <property type="entry name" value="PAP/OAS1 substrate-binding domain"/>
    <property type="match status" value="1"/>
</dbReference>
<evidence type="ECO:0000256" key="7">
    <source>
        <dbReference type="ARBA" id="ARBA00022723"/>
    </source>
</evidence>
<dbReference type="Gene3D" id="3.30.420.40">
    <property type="match status" value="2"/>
</dbReference>
<dbReference type="CDD" id="cd10210">
    <property type="entry name" value="ASKHA_NBD_Arp6"/>
    <property type="match status" value="1"/>
</dbReference>
<dbReference type="GO" id="GO:0005737">
    <property type="term" value="C:cytoplasm"/>
    <property type="evidence" value="ECO:0007669"/>
    <property type="project" value="UniProtKB-SubCell"/>
</dbReference>
<evidence type="ECO:0000256" key="8">
    <source>
        <dbReference type="ARBA" id="ARBA00022842"/>
    </source>
</evidence>
<dbReference type="Gene3D" id="3.30.460.10">
    <property type="entry name" value="Beta Polymerase, domain 2"/>
    <property type="match status" value="1"/>
</dbReference>
<dbReference type="GO" id="GO:0005730">
    <property type="term" value="C:nucleolus"/>
    <property type="evidence" value="ECO:0007669"/>
    <property type="project" value="TreeGrafter"/>
</dbReference>
<dbReference type="Pfam" id="PF03828">
    <property type="entry name" value="PAP_assoc"/>
    <property type="match status" value="1"/>
</dbReference>
<evidence type="ECO:0000256" key="11">
    <source>
        <dbReference type="ARBA" id="ARBA00023159"/>
    </source>
</evidence>
<dbReference type="Pfam" id="PF00022">
    <property type="entry name" value="Actin"/>
    <property type="match status" value="1"/>
</dbReference>
<dbReference type="SUPFAM" id="SSF53067">
    <property type="entry name" value="Actin-like ATPase domain"/>
    <property type="match status" value="2"/>
</dbReference>
<comment type="similarity">
    <text evidence="4">Belongs to the DNA polymerase type-B-like family.</text>
</comment>
<keyword evidence="13" id="KW-0539">Nucleus</keyword>
<dbReference type="CDD" id="cd05402">
    <property type="entry name" value="NT_PAP_TUTase"/>
    <property type="match status" value="1"/>
</dbReference>
<keyword evidence="9" id="KW-0156">Chromatin regulator</keyword>
<comment type="subcellular location">
    <subcellularLocation>
        <location evidence="2">Cytoplasm</location>
    </subcellularLocation>
    <subcellularLocation>
        <location evidence="1">Nucleus</location>
    </subcellularLocation>
</comment>
<feature type="region of interest" description="Disordered" evidence="14">
    <location>
        <begin position="917"/>
        <end position="963"/>
    </location>
</feature>
<dbReference type="GO" id="GO:0003729">
    <property type="term" value="F:mRNA binding"/>
    <property type="evidence" value="ECO:0007669"/>
    <property type="project" value="TreeGrafter"/>
</dbReference>
<gene>
    <name evidence="17" type="ORF">C7999DRAFT_44879</name>
</gene>
<evidence type="ECO:0000256" key="2">
    <source>
        <dbReference type="ARBA" id="ARBA00004496"/>
    </source>
</evidence>
<comment type="similarity">
    <text evidence="3">Belongs to the actin family. ARP6 subfamily.</text>
</comment>
<evidence type="ECO:0000256" key="13">
    <source>
        <dbReference type="ARBA" id="ARBA00023242"/>
    </source>
</evidence>
<dbReference type="GO" id="GO:0031499">
    <property type="term" value="C:TRAMP complex"/>
    <property type="evidence" value="ECO:0007669"/>
    <property type="project" value="TreeGrafter"/>
</dbReference>
<dbReference type="Proteomes" id="UP001303647">
    <property type="component" value="Unassembled WGS sequence"/>
</dbReference>
<dbReference type="Gene3D" id="1.10.1410.10">
    <property type="match status" value="1"/>
</dbReference>
<keyword evidence="11" id="KW-0010">Activator</keyword>
<name>A0AAN7CJJ4_9PEZI</name>